<sequence>MARRRISVTSESVTGRNESFHDNFKNLDMTRPQFVKSIKAGEYENYHVRNINGIDTPVSNPDASKNNNLD</sequence>
<proteinExistence type="predicted"/>
<evidence type="ECO:0000313" key="2">
    <source>
        <dbReference type="EMBL" id="MBE8717579.1"/>
    </source>
</evidence>
<gene>
    <name evidence="2" type="ORF">C4F51_10295</name>
</gene>
<evidence type="ECO:0000313" key="3">
    <source>
        <dbReference type="Proteomes" id="UP000652567"/>
    </source>
</evidence>
<dbReference type="EMBL" id="PRDL01000001">
    <property type="protein sequence ID" value="MBE8717579.1"/>
    <property type="molecule type" value="Genomic_DNA"/>
</dbReference>
<protein>
    <recommendedName>
        <fullName evidence="4">DUF3892 domain-containing protein</fullName>
    </recommendedName>
</protein>
<organism evidence="2 3">
    <name type="scientific">Cellvibrio polysaccharolyticus</name>
    <dbReference type="NCBI Taxonomy" id="2082724"/>
    <lineage>
        <taxon>Bacteria</taxon>
        <taxon>Pseudomonadati</taxon>
        <taxon>Pseudomonadota</taxon>
        <taxon>Gammaproteobacteria</taxon>
        <taxon>Cellvibrionales</taxon>
        <taxon>Cellvibrionaceae</taxon>
        <taxon>Cellvibrio</taxon>
    </lineage>
</organism>
<reference evidence="2" key="1">
    <citation type="submission" date="2018-07" db="EMBL/GenBank/DDBJ databases">
        <title>Genome assembly of strain Ka43.</title>
        <authorList>
            <person name="Kukolya J."/>
            <person name="Nagy I."/>
            <person name="Horvath B."/>
            <person name="Toth A."/>
        </authorList>
    </citation>
    <scope>NUCLEOTIDE SEQUENCE</scope>
    <source>
        <strain evidence="2">KB43</strain>
    </source>
</reference>
<name>A0A928V6R6_9GAMM</name>
<feature type="region of interest" description="Disordered" evidence="1">
    <location>
        <begin position="1"/>
        <end position="24"/>
    </location>
</feature>
<accession>A0A928V6R6</accession>
<keyword evidence="3" id="KW-1185">Reference proteome</keyword>
<feature type="compositionally biased region" description="Polar residues" evidence="1">
    <location>
        <begin position="7"/>
        <end position="17"/>
    </location>
</feature>
<comment type="caution">
    <text evidence="2">The sequence shown here is derived from an EMBL/GenBank/DDBJ whole genome shotgun (WGS) entry which is preliminary data.</text>
</comment>
<dbReference type="AlphaFoldDB" id="A0A928V6R6"/>
<evidence type="ECO:0008006" key="4">
    <source>
        <dbReference type="Google" id="ProtNLM"/>
    </source>
</evidence>
<dbReference type="Proteomes" id="UP000652567">
    <property type="component" value="Unassembled WGS sequence"/>
</dbReference>
<evidence type="ECO:0000256" key="1">
    <source>
        <dbReference type="SAM" id="MobiDB-lite"/>
    </source>
</evidence>